<evidence type="ECO:0000313" key="1">
    <source>
        <dbReference type="EMBL" id="MCF5109698.1"/>
    </source>
</evidence>
<proteinExistence type="predicted"/>
<reference evidence="1 2" key="1">
    <citation type="submission" date="2019-11" db="EMBL/GenBank/DDBJ databases">
        <title>Epiphytic Pseudomonas syringae from cherry orchards.</title>
        <authorList>
            <person name="Hulin M.T."/>
        </authorList>
    </citation>
    <scope>NUCLEOTIDE SEQUENCE [LARGE SCALE GENOMIC DNA]</scope>
    <source>
        <strain evidence="1 2">PA-6-5B</strain>
    </source>
</reference>
<sequence>MKRDWIKVYRLALGATIMAVNETHQGADTPRVRVEGRVFGSTGKTVKHFATPAQADAFFDAFTQDVAEDWWASLIARVEVEIDNNMLYGHAEPTCQARGVLHA</sequence>
<protein>
    <submittedName>
        <fullName evidence="1">Uncharacterized protein</fullName>
    </submittedName>
</protein>
<evidence type="ECO:0000313" key="2">
    <source>
        <dbReference type="Proteomes" id="UP000814003"/>
    </source>
</evidence>
<gene>
    <name evidence="1" type="ORF">GIW56_22980</name>
</gene>
<comment type="caution">
    <text evidence="1">The sequence shown here is derived from an EMBL/GenBank/DDBJ whole genome shotgun (WGS) entry which is preliminary data.</text>
</comment>
<accession>A0ABS9FDU8</accession>
<keyword evidence="2" id="KW-1185">Reference proteome</keyword>
<dbReference type="EMBL" id="WKED01000055">
    <property type="protein sequence ID" value="MCF5109698.1"/>
    <property type="molecule type" value="Genomic_DNA"/>
</dbReference>
<dbReference type="RefSeq" id="WP_236310156.1">
    <property type="nucleotide sequence ID" value="NZ_WKED01000055.1"/>
</dbReference>
<dbReference type="Proteomes" id="UP000814003">
    <property type="component" value="Unassembled WGS sequence"/>
</dbReference>
<organism evidence="1 2">
    <name type="scientific">Pseudomonas gessardii</name>
    <dbReference type="NCBI Taxonomy" id="78544"/>
    <lineage>
        <taxon>Bacteria</taxon>
        <taxon>Pseudomonadati</taxon>
        <taxon>Pseudomonadota</taxon>
        <taxon>Gammaproteobacteria</taxon>
        <taxon>Pseudomonadales</taxon>
        <taxon>Pseudomonadaceae</taxon>
        <taxon>Pseudomonas</taxon>
    </lineage>
</organism>
<name>A0ABS9FDU8_9PSED</name>